<dbReference type="RefSeq" id="WP_379042268.1">
    <property type="nucleotide sequence ID" value="NZ_JBHSKW010000021.1"/>
</dbReference>
<dbReference type="InterPro" id="IPR035911">
    <property type="entry name" value="MurE/MurF_N"/>
</dbReference>
<dbReference type="SUPFAM" id="SSF53244">
    <property type="entry name" value="MurD-like peptide ligases, peptide-binding domain"/>
    <property type="match status" value="1"/>
</dbReference>
<dbReference type="SUPFAM" id="SSF53623">
    <property type="entry name" value="MurD-like peptide ligases, catalytic domain"/>
    <property type="match status" value="1"/>
</dbReference>
<comment type="similarity">
    <text evidence="1 7">Belongs to the MurCDEF family. MurE subfamily.</text>
</comment>
<keyword evidence="7" id="KW-0963">Cytoplasm</keyword>
<keyword evidence="7" id="KW-0460">Magnesium</keyword>
<keyword evidence="5 7" id="KW-0131">Cell cycle</keyword>
<dbReference type="InterPro" id="IPR036565">
    <property type="entry name" value="Mur-like_cat_sf"/>
</dbReference>
<dbReference type="GO" id="GO:0008765">
    <property type="term" value="F:UDP-N-acetylmuramoylalanyl-D-glutamate-2,6-diaminopimelate ligase activity"/>
    <property type="evidence" value="ECO:0007669"/>
    <property type="project" value="UniProtKB-EC"/>
</dbReference>
<feature type="binding site" evidence="7">
    <location>
        <position position="460"/>
    </location>
    <ligand>
        <name>meso-2,6-diaminopimelate</name>
        <dbReference type="ChEBI" id="CHEBI:57791"/>
    </ligand>
</feature>
<evidence type="ECO:0000256" key="5">
    <source>
        <dbReference type="ARBA" id="ARBA00023306"/>
    </source>
</evidence>
<evidence type="ECO:0000313" key="13">
    <source>
        <dbReference type="Proteomes" id="UP001597546"/>
    </source>
</evidence>
<dbReference type="SUPFAM" id="SSF63418">
    <property type="entry name" value="MurE/MurF N-terminal domain"/>
    <property type="match status" value="1"/>
</dbReference>
<dbReference type="Pfam" id="PF01225">
    <property type="entry name" value="Mur_ligase"/>
    <property type="match status" value="1"/>
</dbReference>
<reference evidence="13" key="1">
    <citation type="journal article" date="2019" name="Int. J. Syst. Evol. Microbiol.">
        <title>The Global Catalogue of Microorganisms (GCM) 10K type strain sequencing project: providing services to taxonomists for standard genome sequencing and annotation.</title>
        <authorList>
            <consortium name="The Broad Institute Genomics Platform"/>
            <consortium name="The Broad Institute Genome Sequencing Center for Infectious Disease"/>
            <person name="Wu L."/>
            <person name="Ma J."/>
        </authorList>
    </citation>
    <scope>NUCLEOTIDE SEQUENCE [LARGE SCALE GENOMIC DNA]</scope>
    <source>
        <strain evidence="13">KCTC 42456</strain>
    </source>
</reference>
<feature type="binding site" evidence="7">
    <location>
        <begin position="154"/>
        <end position="155"/>
    </location>
    <ligand>
        <name>UDP-N-acetyl-alpha-D-muramoyl-L-alanyl-D-glutamate</name>
        <dbReference type="ChEBI" id="CHEBI:83900"/>
    </ligand>
</feature>
<feature type="binding site" evidence="7">
    <location>
        <position position="31"/>
    </location>
    <ligand>
        <name>UDP-N-acetyl-alpha-D-muramoyl-L-alanyl-D-glutamate</name>
        <dbReference type="ChEBI" id="CHEBI:83900"/>
    </ligand>
</feature>
<feature type="binding site" evidence="7">
    <location>
        <position position="379"/>
    </location>
    <ligand>
        <name>meso-2,6-diaminopimelate</name>
        <dbReference type="ChEBI" id="CHEBI:57791"/>
    </ligand>
</feature>
<comment type="subcellular location">
    <subcellularLocation>
        <location evidence="7 8">Cytoplasm</location>
    </subcellularLocation>
</comment>
<dbReference type="Gene3D" id="3.90.190.20">
    <property type="entry name" value="Mur ligase, C-terminal domain"/>
    <property type="match status" value="1"/>
</dbReference>
<evidence type="ECO:0000256" key="2">
    <source>
        <dbReference type="ARBA" id="ARBA00022618"/>
    </source>
</evidence>
<dbReference type="HAMAP" id="MF_00208">
    <property type="entry name" value="MurE"/>
    <property type="match status" value="1"/>
</dbReference>
<dbReference type="NCBIfam" id="NF001126">
    <property type="entry name" value="PRK00139.1-4"/>
    <property type="match status" value="1"/>
</dbReference>
<comment type="cofactor">
    <cofactor evidence="7">
        <name>Mg(2+)</name>
        <dbReference type="ChEBI" id="CHEBI:18420"/>
    </cofactor>
</comment>
<feature type="domain" description="Mur ligase central" evidence="11">
    <location>
        <begin position="110"/>
        <end position="306"/>
    </location>
</feature>
<feature type="binding site" evidence="7">
    <location>
        <begin position="403"/>
        <end position="406"/>
    </location>
    <ligand>
        <name>meso-2,6-diaminopimelate</name>
        <dbReference type="ChEBI" id="CHEBI:57791"/>
    </ligand>
</feature>
<keyword evidence="7" id="KW-0067">ATP-binding</keyword>
<name>A0ABW5TPE1_9SPHI</name>
<dbReference type="Gene3D" id="3.40.1390.10">
    <property type="entry name" value="MurE/MurF, N-terminal domain"/>
    <property type="match status" value="1"/>
</dbReference>
<proteinExistence type="inferred from homology"/>
<feature type="domain" description="Mur ligase C-terminal" evidence="10">
    <location>
        <begin position="328"/>
        <end position="458"/>
    </location>
</feature>
<dbReference type="Pfam" id="PF02875">
    <property type="entry name" value="Mur_ligase_C"/>
    <property type="match status" value="1"/>
</dbReference>
<evidence type="ECO:0000259" key="9">
    <source>
        <dbReference type="Pfam" id="PF01225"/>
    </source>
</evidence>
<evidence type="ECO:0000256" key="1">
    <source>
        <dbReference type="ARBA" id="ARBA00005898"/>
    </source>
</evidence>
<comment type="function">
    <text evidence="7">Catalyzes the addition of meso-diaminopimelic acid to the nucleotide precursor UDP-N-acetylmuramoyl-L-alanyl-D-glutamate (UMAG) in the biosynthesis of bacterial cell-wall peptidoglycan.</text>
</comment>
<dbReference type="Pfam" id="PF08245">
    <property type="entry name" value="Mur_ligase_M"/>
    <property type="match status" value="1"/>
</dbReference>
<dbReference type="InterPro" id="IPR005761">
    <property type="entry name" value="UDP-N-AcMur-Glu-dNH2Pim_ligase"/>
</dbReference>
<accession>A0ABW5TPE1</accession>
<evidence type="ECO:0000259" key="11">
    <source>
        <dbReference type="Pfam" id="PF08245"/>
    </source>
</evidence>
<keyword evidence="6 7" id="KW-0961">Cell wall biogenesis/degradation</keyword>
<keyword evidence="4 7" id="KW-0573">Peptidoglycan synthesis</keyword>
<evidence type="ECO:0000259" key="10">
    <source>
        <dbReference type="Pfam" id="PF02875"/>
    </source>
</evidence>
<dbReference type="EMBL" id="JBHULV010000015">
    <property type="protein sequence ID" value="MFD2731112.1"/>
    <property type="molecule type" value="Genomic_DNA"/>
</dbReference>
<comment type="caution">
    <text evidence="7">Lacks conserved residue(s) required for the propagation of feature annotation.</text>
</comment>
<evidence type="ECO:0000256" key="4">
    <source>
        <dbReference type="ARBA" id="ARBA00022984"/>
    </source>
</evidence>
<feature type="binding site" evidence="7">
    <location>
        <begin position="112"/>
        <end position="118"/>
    </location>
    <ligand>
        <name>ATP</name>
        <dbReference type="ChEBI" id="CHEBI:30616"/>
    </ligand>
</feature>
<dbReference type="InterPro" id="IPR036615">
    <property type="entry name" value="Mur_ligase_C_dom_sf"/>
</dbReference>
<feature type="binding site" evidence="7">
    <location>
        <position position="181"/>
    </location>
    <ligand>
        <name>UDP-N-acetyl-alpha-D-muramoyl-L-alanyl-D-glutamate</name>
        <dbReference type="ChEBI" id="CHEBI:83900"/>
    </ligand>
</feature>
<dbReference type="InterPro" id="IPR004101">
    <property type="entry name" value="Mur_ligase_C"/>
</dbReference>
<organism evidence="12 13">
    <name type="scientific">Pedobacter alpinus</name>
    <dbReference type="NCBI Taxonomy" id="1590643"/>
    <lineage>
        <taxon>Bacteria</taxon>
        <taxon>Pseudomonadati</taxon>
        <taxon>Bacteroidota</taxon>
        <taxon>Sphingobacteriia</taxon>
        <taxon>Sphingobacteriales</taxon>
        <taxon>Sphingobacteriaceae</taxon>
        <taxon>Pedobacter</taxon>
    </lineage>
</organism>
<feature type="binding site" evidence="7">
    <location>
        <position position="187"/>
    </location>
    <ligand>
        <name>UDP-N-acetyl-alpha-D-muramoyl-L-alanyl-D-glutamate</name>
        <dbReference type="ChEBI" id="CHEBI:83900"/>
    </ligand>
</feature>
<evidence type="ECO:0000256" key="8">
    <source>
        <dbReference type="RuleBase" id="RU004135"/>
    </source>
</evidence>
<keyword evidence="7 12" id="KW-0436">Ligase</keyword>
<dbReference type="Proteomes" id="UP001597546">
    <property type="component" value="Unassembled WGS sequence"/>
</dbReference>
<feature type="binding site" evidence="7">
    <location>
        <position position="456"/>
    </location>
    <ligand>
        <name>meso-2,6-diaminopimelate</name>
        <dbReference type="ChEBI" id="CHEBI:57791"/>
    </ligand>
</feature>
<feature type="domain" description="Mur ligase N-terminal catalytic" evidence="9">
    <location>
        <begin position="24"/>
        <end position="98"/>
    </location>
</feature>
<comment type="caution">
    <text evidence="12">The sequence shown here is derived from an EMBL/GenBank/DDBJ whole genome shotgun (WGS) entry which is preliminary data.</text>
</comment>
<sequence>MAVLKDILYGVALEHVVGSTDVEVTAVHFDSRKVAEGSLFVAIKGTVSDGHLFIKTAIDKGAKVIVCDTLPNAFEDSIIYVKVADAGKALGIMAANFYQQPSKKIKLVGITGTNGKTTVATLLYKLFRELGFKVGLISTVENQINDKIIPSTHTTPDPIALNILLNDMVILGCDYCFMEVSSHAIAQHRIEGLTFTGGIFTNITHDHLDFHLTFDNYIKAKKAFFDGLNKSAFALTNTDDKNGMVMLQNTAAHKKTYGLKTLADFKAKIIENQFSGLHLDIDNQEVYFKLVGSFNASNLLAVYGAALLLDQDKTKVLTILSKLNGAEGRFDYIISPNGIIGIVDYAHTPDAIENVLSTVDNIRSKTETVITIIGCGGDRDKTKRPLMAQTACDWSDKVILTSDNPRTENPEQIIKEMQVGVSPVNQKKVLSITDRKEAIRTACHLAKPGDIILIAGKGHEKYQEVNGVRTHFDDKEILADCFIQLGSN</sequence>
<dbReference type="InterPro" id="IPR000713">
    <property type="entry name" value="Mur_ligase_N"/>
</dbReference>
<dbReference type="Gene3D" id="3.40.1190.10">
    <property type="entry name" value="Mur-like, catalytic domain"/>
    <property type="match status" value="1"/>
</dbReference>
<evidence type="ECO:0000313" key="12">
    <source>
        <dbReference type="EMBL" id="MFD2731112.1"/>
    </source>
</evidence>
<dbReference type="PANTHER" id="PTHR23135:SF4">
    <property type="entry name" value="UDP-N-ACETYLMURAMOYL-L-ALANYL-D-GLUTAMATE--2,6-DIAMINOPIMELATE LIGASE MURE HOMOLOG, CHLOROPLASTIC"/>
    <property type="match status" value="1"/>
</dbReference>
<dbReference type="PANTHER" id="PTHR23135">
    <property type="entry name" value="MUR LIGASE FAMILY MEMBER"/>
    <property type="match status" value="1"/>
</dbReference>
<feature type="binding site" evidence="7">
    <location>
        <position position="189"/>
    </location>
    <ligand>
        <name>UDP-N-acetyl-alpha-D-muramoyl-L-alanyl-D-glutamate</name>
        <dbReference type="ChEBI" id="CHEBI:83900"/>
    </ligand>
</feature>
<comment type="catalytic activity">
    <reaction evidence="7">
        <text>UDP-N-acetyl-alpha-D-muramoyl-L-alanyl-D-glutamate + meso-2,6-diaminopimelate + ATP = UDP-N-acetyl-alpha-D-muramoyl-L-alanyl-gamma-D-glutamyl-meso-2,6-diaminopimelate + ADP + phosphate + H(+)</text>
        <dbReference type="Rhea" id="RHEA:23676"/>
        <dbReference type="ChEBI" id="CHEBI:15378"/>
        <dbReference type="ChEBI" id="CHEBI:30616"/>
        <dbReference type="ChEBI" id="CHEBI:43474"/>
        <dbReference type="ChEBI" id="CHEBI:57791"/>
        <dbReference type="ChEBI" id="CHEBI:83900"/>
        <dbReference type="ChEBI" id="CHEBI:83905"/>
        <dbReference type="ChEBI" id="CHEBI:456216"/>
        <dbReference type="EC" id="6.3.2.13"/>
    </reaction>
</comment>
<evidence type="ECO:0000256" key="7">
    <source>
        <dbReference type="HAMAP-Rule" id="MF_00208"/>
    </source>
</evidence>
<keyword evidence="13" id="KW-1185">Reference proteome</keyword>
<evidence type="ECO:0000256" key="3">
    <source>
        <dbReference type="ARBA" id="ARBA00022960"/>
    </source>
</evidence>
<dbReference type="NCBIfam" id="TIGR01085">
    <property type="entry name" value="murE"/>
    <property type="match status" value="1"/>
</dbReference>
<comment type="pathway">
    <text evidence="7 8">Cell wall biogenesis; peptidoglycan biosynthesis.</text>
</comment>
<keyword evidence="7" id="KW-0547">Nucleotide-binding</keyword>
<gene>
    <name evidence="7" type="primary">murE</name>
    <name evidence="12" type="ORF">ACFSSE_05285</name>
</gene>
<protein>
    <recommendedName>
        <fullName evidence="7">UDP-N-acetylmuramoyl-L-alanyl-D-glutamate--2,6-diaminopimelate ligase</fullName>
        <ecNumber evidence="7">6.3.2.13</ecNumber>
    </recommendedName>
    <alternativeName>
        <fullName evidence="7">Meso-A2pm-adding enzyme</fullName>
    </alternativeName>
    <alternativeName>
        <fullName evidence="7">Meso-diaminopimelate-adding enzyme</fullName>
    </alternativeName>
    <alternativeName>
        <fullName evidence="7">UDP-MurNAc-L-Ala-D-Glu:meso-diaminopimelate ligase</fullName>
    </alternativeName>
    <alternativeName>
        <fullName evidence="7">UDP-MurNAc-tripeptide synthetase</fullName>
    </alternativeName>
    <alternativeName>
        <fullName evidence="7">UDP-N-acetylmuramyl-tripeptide synthetase</fullName>
    </alternativeName>
</protein>
<keyword evidence="2 7" id="KW-0132">Cell division</keyword>
<dbReference type="InterPro" id="IPR013221">
    <property type="entry name" value="Mur_ligase_cen"/>
</dbReference>
<feature type="short sequence motif" description="Meso-diaminopimelate recognition motif" evidence="7">
    <location>
        <begin position="403"/>
        <end position="406"/>
    </location>
</feature>
<keyword evidence="3 7" id="KW-0133">Cell shape</keyword>
<feature type="modified residue" description="N6-carboxylysine" evidence="7">
    <location>
        <position position="221"/>
    </location>
</feature>
<evidence type="ECO:0000256" key="6">
    <source>
        <dbReference type="ARBA" id="ARBA00023316"/>
    </source>
</evidence>
<dbReference type="EC" id="6.3.2.13" evidence="7"/>
<comment type="PTM">
    <text evidence="7">Carboxylation is probably crucial for Mg(2+) binding and, consequently, for the gamma-phosphate positioning of ATP.</text>
</comment>